<comment type="caution">
    <text evidence="1">The sequence shown here is derived from an EMBL/GenBank/DDBJ whole genome shotgun (WGS) entry which is preliminary data.</text>
</comment>
<accession>A0A3N0DRW0</accession>
<dbReference type="AlphaFoldDB" id="A0A3N0DRW0"/>
<organism evidence="1 2">
    <name type="scientific">Nocardioides marmorisolisilvae</name>
    <dbReference type="NCBI Taxonomy" id="1542737"/>
    <lineage>
        <taxon>Bacteria</taxon>
        <taxon>Bacillati</taxon>
        <taxon>Actinomycetota</taxon>
        <taxon>Actinomycetes</taxon>
        <taxon>Propionibacteriales</taxon>
        <taxon>Nocardioidaceae</taxon>
        <taxon>Nocardioides</taxon>
    </lineage>
</organism>
<name>A0A3N0DRW0_9ACTN</name>
<dbReference type="Proteomes" id="UP000277094">
    <property type="component" value="Unassembled WGS sequence"/>
</dbReference>
<keyword evidence="2" id="KW-1185">Reference proteome</keyword>
<proteinExistence type="predicted"/>
<evidence type="ECO:0000313" key="2">
    <source>
        <dbReference type="Proteomes" id="UP000277094"/>
    </source>
</evidence>
<reference evidence="1 2" key="1">
    <citation type="submission" date="2018-11" db="EMBL/GenBank/DDBJ databases">
        <authorList>
            <person name="Li F."/>
        </authorList>
    </citation>
    <scope>NUCLEOTIDE SEQUENCE [LARGE SCALE GENOMIC DNA]</scope>
    <source>
        <strain evidence="1 2">KIS18-7</strain>
    </source>
</reference>
<dbReference type="EMBL" id="RJSG01000002">
    <property type="protein sequence ID" value="RNL78360.1"/>
    <property type="molecule type" value="Genomic_DNA"/>
</dbReference>
<protein>
    <submittedName>
        <fullName evidence="1">Uncharacterized protein</fullName>
    </submittedName>
</protein>
<evidence type="ECO:0000313" key="1">
    <source>
        <dbReference type="EMBL" id="RNL78360.1"/>
    </source>
</evidence>
<gene>
    <name evidence="1" type="ORF">EFL95_04450</name>
</gene>
<sequence>MIASYVDQEGEERAFDVACLGDFNALVDEARCSVLLEHENGSSVAFSGGESVAFLVWTDPLGYVYSWQGEREHALACVQTYLETGWPTSEAVRFTHDGSSPD</sequence>